<comment type="caution">
    <text evidence="10">The sequence shown here is derived from an EMBL/GenBank/DDBJ whole genome shotgun (WGS) entry which is preliminary data.</text>
</comment>
<evidence type="ECO:0000256" key="4">
    <source>
        <dbReference type="ARBA" id="ARBA00022840"/>
    </source>
</evidence>
<feature type="compositionally biased region" description="Polar residues" evidence="8">
    <location>
        <begin position="12"/>
        <end position="23"/>
    </location>
</feature>
<dbReference type="Proteomes" id="UP000191672">
    <property type="component" value="Unassembled WGS sequence"/>
</dbReference>
<dbReference type="GO" id="GO:0007131">
    <property type="term" value="P:reciprocal meiotic recombination"/>
    <property type="evidence" value="ECO:0007669"/>
    <property type="project" value="TreeGrafter"/>
</dbReference>
<dbReference type="GO" id="GO:0000707">
    <property type="term" value="P:meiotic DNA recombinase assembly"/>
    <property type="evidence" value="ECO:0007669"/>
    <property type="project" value="TreeGrafter"/>
</dbReference>
<dbReference type="Gene3D" id="3.40.50.300">
    <property type="entry name" value="P-loop containing nucleotide triphosphate hydrolases"/>
    <property type="match status" value="1"/>
</dbReference>
<dbReference type="PANTHER" id="PTHR46239:SF1">
    <property type="entry name" value="DNA REPAIR PROTEIN RAD51 HOMOLOG 3"/>
    <property type="match status" value="1"/>
</dbReference>
<name>A0A1V6PUT2_9EURO</name>
<feature type="region of interest" description="Disordered" evidence="8">
    <location>
        <begin position="291"/>
        <end position="432"/>
    </location>
</feature>
<sequence>MSALKDQRGLNAPSQHTPPLNSTQATQTFISSANVRLPNRIGTGSRRLDEALDGQFKHHRRPTGIVRGQITEAWGPPGSGKTSLGLSIARSALEDGGKVVWIDTSSPVPVPRLQQMGMNVENFVYLRTPTLPHLLALLGKPPKNFPPAGTSLIVVDSVSSLFQSYFTGASELKAQLARGKIKDKNELQWLLNRRWNVTNELSIYLTKLALKRIAVLALDQTHTKIKGQDRATLGPTVWGGGWEKSVLTRVVLYRGKRGERFAEVTKRGGNFLPRTGRVVVRFRIAKDGYRDDKPTGLSIRRKVPMRPPAVRSSNLPSRVFRTPKAPTPSPLSPVHRSPALSSPIHRPPALSSPIHRPPALSSPIHRPSVPRSPFPKSPLAKSRLSTSTLPDEPSNPVPPPQPAPTPKKRKVEEVADSQDEFSEDDFVDEEFP</sequence>
<dbReference type="InterPro" id="IPR027417">
    <property type="entry name" value="P-loop_NTPase"/>
</dbReference>
<dbReference type="GO" id="GO:0140664">
    <property type="term" value="F:ATP-dependent DNA damage sensor activity"/>
    <property type="evidence" value="ECO:0007669"/>
    <property type="project" value="InterPro"/>
</dbReference>
<feature type="region of interest" description="Disordered" evidence="8">
    <location>
        <begin position="1"/>
        <end position="23"/>
    </location>
</feature>
<organism evidence="10 11">
    <name type="scientific">Penicillium antarcticum</name>
    <dbReference type="NCBI Taxonomy" id="416450"/>
    <lineage>
        <taxon>Eukaryota</taxon>
        <taxon>Fungi</taxon>
        <taxon>Dikarya</taxon>
        <taxon>Ascomycota</taxon>
        <taxon>Pezizomycotina</taxon>
        <taxon>Eurotiomycetes</taxon>
        <taxon>Eurotiomycetidae</taxon>
        <taxon>Eurotiales</taxon>
        <taxon>Aspergillaceae</taxon>
        <taxon>Penicillium</taxon>
    </lineage>
</organism>
<dbReference type="GO" id="GO:0005524">
    <property type="term" value="F:ATP binding"/>
    <property type="evidence" value="ECO:0007669"/>
    <property type="project" value="UniProtKB-KW"/>
</dbReference>
<dbReference type="PANTHER" id="PTHR46239">
    <property type="entry name" value="DNA REPAIR PROTEIN RAD51 HOMOLOG 3 RAD51C"/>
    <property type="match status" value="1"/>
</dbReference>
<dbReference type="STRING" id="416450.A0A1V6PUT2"/>
<comment type="subcellular location">
    <subcellularLocation>
        <location evidence="1">Nucleus</location>
    </subcellularLocation>
</comment>
<dbReference type="AlphaFoldDB" id="A0A1V6PUT2"/>
<evidence type="ECO:0000259" key="9">
    <source>
        <dbReference type="PROSITE" id="PS50162"/>
    </source>
</evidence>
<feature type="compositionally biased region" description="Acidic residues" evidence="8">
    <location>
        <begin position="414"/>
        <end position="432"/>
    </location>
</feature>
<dbReference type="GO" id="GO:0008821">
    <property type="term" value="F:crossover junction DNA endonuclease activity"/>
    <property type="evidence" value="ECO:0007669"/>
    <property type="project" value="TreeGrafter"/>
</dbReference>
<accession>A0A1V6PUT2</accession>
<dbReference type="GO" id="GO:0033065">
    <property type="term" value="C:Rad51C-XRCC3 complex"/>
    <property type="evidence" value="ECO:0007669"/>
    <property type="project" value="TreeGrafter"/>
</dbReference>
<evidence type="ECO:0000256" key="6">
    <source>
        <dbReference type="ARBA" id="ARBA00023242"/>
    </source>
</evidence>
<evidence type="ECO:0000256" key="8">
    <source>
        <dbReference type="SAM" id="MobiDB-lite"/>
    </source>
</evidence>
<dbReference type="InterPro" id="IPR013632">
    <property type="entry name" value="Rad51_C"/>
</dbReference>
<protein>
    <recommendedName>
        <fullName evidence="7">DNA repair protein RAD51 homolog 3</fullName>
    </recommendedName>
</protein>
<gene>
    <name evidence="10" type="ORF">PENANT_c033G04066</name>
</gene>
<keyword evidence="3" id="KW-0227">DNA damage</keyword>
<dbReference type="SUPFAM" id="SSF52540">
    <property type="entry name" value="P-loop containing nucleoside triphosphate hydrolases"/>
    <property type="match status" value="1"/>
</dbReference>
<dbReference type="EMBL" id="MDYN01000033">
    <property type="protein sequence ID" value="OQD80721.1"/>
    <property type="molecule type" value="Genomic_DNA"/>
</dbReference>
<reference evidence="11" key="1">
    <citation type="journal article" date="2017" name="Nat. Microbiol.">
        <title>Global analysis of biosynthetic gene clusters reveals vast potential of secondary metabolite production in Penicillium species.</title>
        <authorList>
            <person name="Nielsen J.C."/>
            <person name="Grijseels S."/>
            <person name="Prigent S."/>
            <person name="Ji B."/>
            <person name="Dainat J."/>
            <person name="Nielsen K.F."/>
            <person name="Frisvad J.C."/>
            <person name="Workman M."/>
            <person name="Nielsen J."/>
        </authorList>
    </citation>
    <scope>NUCLEOTIDE SEQUENCE [LARGE SCALE GENOMIC DNA]</scope>
    <source>
        <strain evidence="11">IBT 31811</strain>
    </source>
</reference>
<evidence type="ECO:0000256" key="1">
    <source>
        <dbReference type="ARBA" id="ARBA00004123"/>
    </source>
</evidence>
<dbReference type="PROSITE" id="PS50162">
    <property type="entry name" value="RECA_2"/>
    <property type="match status" value="1"/>
</dbReference>
<feature type="domain" description="RecA family profile 1" evidence="9">
    <location>
        <begin position="37"/>
        <end position="223"/>
    </location>
</feature>
<proteinExistence type="predicted"/>
<evidence type="ECO:0000256" key="2">
    <source>
        <dbReference type="ARBA" id="ARBA00022741"/>
    </source>
</evidence>
<keyword evidence="11" id="KW-1185">Reference proteome</keyword>
<feature type="compositionally biased region" description="Pro residues" evidence="8">
    <location>
        <begin position="393"/>
        <end position="405"/>
    </location>
</feature>
<dbReference type="InterPro" id="IPR052093">
    <property type="entry name" value="HR_Repair_Mediator"/>
</dbReference>
<evidence type="ECO:0000256" key="5">
    <source>
        <dbReference type="ARBA" id="ARBA00023204"/>
    </source>
</evidence>
<dbReference type="GO" id="GO:0005657">
    <property type="term" value="C:replication fork"/>
    <property type="evidence" value="ECO:0007669"/>
    <property type="project" value="TreeGrafter"/>
</dbReference>
<dbReference type="CDD" id="cd01393">
    <property type="entry name" value="RecA-like"/>
    <property type="match status" value="1"/>
</dbReference>
<evidence type="ECO:0000313" key="10">
    <source>
        <dbReference type="EMBL" id="OQD80721.1"/>
    </source>
</evidence>
<keyword evidence="6" id="KW-0539">Nucleus</keyword>
<dbReference type="GO" id="GO:0000400">
    <property type="term" value="F:four-way junction DNA binding"/>
    <property type="evidence" value="ECO:0007669"/>
    <property type="project" value="TreeGrafter"/>
</dbReference>
<keyword evidence="5" id="KW-0234">DNA repair</keyword>
<evidence type="ECO:0000313" key="11">
    <source>
        <dbReference type="Proteomes" id="UP000191672"/>
    </source>
</evidence>
<dbReference type="GO" id="GO:0033063">
    <property type="term" value="C:Rad51B-Rad51C-Rad51D-XRCC2 complex"/>
    <property type="evidence" value="ECO:0007669"/>
    <property type="project" value="TreeGrafter"/>
</dbReference>
<keyword evidence="2" id="KW-0547">Nucleotide-binding</keyword>
<keyword evidence="4" id="KW-0067">ATP-binding</keyword>
<evidence type="ECO:0000256" key="7">
    <source>
        <dbReference type="ARBA" id="ARBA00040674"/>
    </source>
</evidence>
<dbReference type="Pfam" id="PF08423">
    <property type="entry name" value="Rad51"/>
    <property type="match status" value="1"/>
</dbReference>
<dbReference type="InterPro" id="IPR020588">
    <property type="entry name" value="RecA_ATP-bd"/>
</dbReference>
<evidence type="ECO:0000256" key="3">
    <source>
        <dbReference type="ARBA" id="ARBA00022763"/>
    </source>
</evidence>